<gene>
    <name evidence="6" type="ORF">RFM27_24045</name>
</gene>
<comment type="similarity">
    <text evidence="2">Belongs to the bacterial solute-binding protein 5 family.</text>
</comment>
<dbReference type="InterPro" id="IPR006311">
    <property type="entry name" value="TAT_signal"/>
</dbReference>
<evidence type="ECO:0000259" key="5">
    <source>
        <dbReference type="Pfam" id="PF00496"/>
    </source>
</evidence>
<dbReference type="PANTHER" id="PTHR30290">
    <property type="entry name" value="PERIPLASMIC BINDING COMPONENT OF ABC TRANSPORTER"/>
    <property type="match status" value="1"/>
</dbReference>
<proteinExistence type="inferred from homology"/>
<comment type="subcellular location">
    <subcellularLocation>
        <location evidence="1">Periplasm</location>
    </subcellularLocation>
</comment>
<feature type="signal peptide" evidence="4">
    <location>
        <begin position="1"/>
        <end position="26"/>
    </location>
</feature>
<feature type="domain" description="Solute-binding protein family 5" evidence="5">
    <location>
        <begin position="115"/>
        <end position="523"/>
    </location>
</feature>
<comment type="caution">
    <text evidence="6">The sequence shown here is derived from an EMBL/GenBank/DDBJ whole genome shotgun (WGS) entry which is preliminary data.</text>
</comment>
<sequence>MLPRRDFLALGAATAASALLPGRAFAAIPTGVKVHGLSAFGDLKYKPDFTHFDYVNVDAPQGGTFNFSPPNWGQNQSPLTFNTLNSFVPKGDAPQRMEMCFDSLMVRALDEPDAVYGLIADGVTISNDRNGFTFSLRPQARFHDGTPLTADDVAFTFKLLKDKGHPDYALSLTHLDGAVAKDTRTVELKFSGKQSARTILNVVGFPILSKAFFTANPFDSSQLNPPLGSSAYKVGRWSAGAWIEYERVADYWGNDLPVNRGQNNFQRIRIEFYQDRTAGFEAFKKGEILYREEFTSRVWATAYDFPAFTAGKVVKHEFPAETVPSMQATAVNQRRQQFQDPRVRQAIALCFDFEWTRRNFFYGSYQRSQSCFEKSDFRTEGVPSPAELALLEPLRDKLPPETFGEAVTQPASDGSGRDRKLLGKAAKLLAEAGWKRSGDFVVNDKGARLPAEFLVEDETFVQVYSPWVANMKAIGIDASIRLVDSAQYQLRQSTFDFDLISAAFSFSATPTRDDLEIFFHSRSASVSGSRNLPGIANPAIDALIDAVGAAKDRDRLTVAMRALDRALRARRDWIPSWYLANHRSAYWDMFGFPEQKPDFGFPVEALWWVDKGKAAKIGKA</sequence>
<dbReference type="EMBL" id="JAVIIZ010000017">
    <property type="protein sequence ID" value="MDX8475171.1"/>
    <property type="molecule type" value="Genomic_DNA"/>
</dbReference>
<dbReference type="InterPro" id="IPR030678">
    <property type="entry name" value="Peptide/Ni-bd"/>
</dbReference>
<dbReference type="PROSITE" id="PS51318">
    <property type="entry name" value="TAT"/>
    <property type="match status" value="1"/>
</dbReference>
<keyword evidence="3 4" id="KW-0732">Signal</keyword>
<keyword evidence="7" id="KW-1185">Reference proteome</keyword>
<dbReference type="Pfam" id="PF00496">
    <property type="entry name" value="SBP_bac_5"/>
    <property type="match status" value="1"/>
</dbReference>
<name>A0ABU4XK84_9HYPH</name>
<organism evidence="6 7">
    <name type="scientific">Mesorhizobium dulcispinae</name>
    <dbReference type="NCBI Taxonomy" id="3072316"/>
    <lineage>
        <taxon>Bacteria</taxon>
        <taxon>Pseudomonadati</taxon>
        <taxon>Pseudomonadota</taxon>
        <taxon>Alphaproteobacteria</taxon>
        <taxon>Hyphomicrobiales</taxon>
        <taxon>Phyllobacteriaceae</taxon>
        <taxon>Mesorhizobium</taxon>
    </lineage>
</organism>
<evidence type="ECO:0000256" key="2">
    <source>
        <dbReference type="ARBA" id="ARBA00005695"/>
    </source>
</evidence>
<evidence type="ECO:0000313" key="7">
    <source>
        <dbReference type="Proteomes" id="UP001271780"/>
    </source>
</evidence>
<dbReference type="Proteomes" id="UP001271780">
    <property type="component" value="Unassembled WGS sequence"/>
</dbReference>
<dbReference type="CDD" id="cd08497">
    <property type="entry name" value="MbnE-like"/>
    <property type="match status" value="1"/>
</dbReference>
<dbReference type="RefSeq" id="WP_320318119.1">
    <property type="nucleotide sequence ID" value="NZ_JAVIIX010000016.1"/>
</dbReference>
<reference evidence="6 7" key="1">
    <citation type="submission" date="2023-08" db="EMBL/GenBank/DDBJ databases">
        <title>Implementing the SeqCode for naming new Mesorhizobium species isolated from Vachellia karroo root nodules.</title>
        <authorList>
            <person name="Van Lill M."/>
        </authorList>
    </citation>
    <scope>NUCLEOTIDE SEQUENCE [LARGE SCALE GENOMIC DNA]</scope>
    <source>
        <strain evidence="6 7">VK23A</strain>
    </source>
</reference>
<dbReference type="Gene3D" id="3.40.190.10">
    <property type="entry name" value="Periplasmic binding protein-like II"/>
    <property type="match status" value="1"/>
</dbReference>
<evidence type="ECO:0000313" key="6">
    <source>
        <dbReference type="EMBL" id="MDX8475171.1"/>
    </source>
</evidence>
<protein>
    <submittedName>
        <fullName evidence="6">Extracellular solute-binding protein</fullName>
    </submittedName>
</protein>
<dbReference type="PIRSF" id="PIRSF002741">
    <property type="entry name" value="MppA"/>
    <property type="match status" value="1"/>
</dbReference>
<dbReference type="Gene3D" id="3.10.105.10">
    <property type="entry name" value="Dipeptide-binding Protein, Domain 3"/>
    <property type="match status" value="1"/>
</dbReference>
<evidence type="ECO:0000256" key="3">
    <source>
        <dbReference type="ARBA" id="ARBA00022729"/>
    </source>
</evidence>
<evidence type="ECO:0000256" key="1">
    <source>
        <dbReference type="ARBA" id="ARBA00004418"/>
    </source>
</evidence>
<dbReference type="SUPFAM" id="SSF53850">
    <property type="entry name" value="Periplasmic binding protein-like II"/>
    <property type="match status" value="1"/>
</dbReference>
<dbReference type="InterPro" id="IPR000914">
    <property type="entry name" value="SBP_5_dom"/>
</dbReference>
<feature type="chain" id="PRO_5045096963" evidence="4">
    <location>
        <begin position="27"/>
        <end position="620"/>
    </location>
</feature>
<evidence type="ECO:0000256" key="4">
    <source>
        <dbReference type="SAM" id="SignalP"/>
    </source>
</evidence>
<dbReference type="InterPro" id="IPR039424">
    <property type="entry name" value="SBP_5"/>
</dbReference>
<dbReference type="PANTHER" id="PTHR30290:SF64">
    <property type="entry name" value="ABC TRANSPORTER PERIPLASMIC BINDING PROTEIN"/>
    <property type="match status" value="1"/>
</dbReference>
<accession>A0ABU4XK84</accession>